<name>A0A5R9AH77_PSENT</name>
<protein>
    <recommendedName>
        <fullName evidence="2">YobI-like P-loop NTPase domain-containing protein</fullName>
    </recommendedName>
</protein>
<dbReference type="Proteomes" id="UP000307510">
    <property type="component" value="Unassembled WGS sequence"/>
</dbReference>
<evidence type="ECO:0000313" key="4">
    <source>
        <dbReference type="Proteomes" id="UP000307510"/>
    </source>
</evidence>
<comment type="caution">
    <text evidence="3">The sequence shown here is derived from an EMBL/GenBank/DDBJ whole genome shotgun (WGS) entry which is preliminary data.</text>
</comment>
<reference evidence="3 4" key="1">
    <citation type="submission" date="2019-05" db="EMBL/GenBank/DDBJ databases">
        <authorList>
            <person name="Moore K."/>
            <person name="O'Neill P."/>
            <person name="Farbos A."/>
            <person name="Studholme D.J."/>
        </authorList>
    </citation>
    <scope>NUCLEOTIDE SEQUENCE [LARGE SCALE GENOMIC DNA]</scope>
    <source>
        <strain evidence="3 4">DSM 9128</strain>
    </source>
</reference>
<proteinExistence type="predicted"/>
<keyword evidence="1" id="KW-0175">Coiled coil</keyword>
<evidence type="ECO:0000259" key="2">
    <source>
        <dbReference type="Pfam" id="PF20693"/>
    </source>
</evidence>
<accession>A0A5R9AH77</accession>
<dbReference type="RefSeq" id="WP_138212399.1">
    <property type="nucleotide sequence ID" value="NZ_VASG01000001.1"/>
</dbReference>
<evidence type="ECO:0000256" key="1">
    <source>
        <dbReference type="SAM" id="Coils"/>
    </source>
</evidence>
<feature type="coiled-coil region" evidence="1">
    <location>
        <begin position="539"/>
        <end position="566"/>
    </location>
</feature>
<feature type="coiled-coil region" evidence="1">
    <location>
        <begin position="422"/>
        <end position="449"/>
    </location>
</feature>
<organism evidence="3 4">
    <name type="scientific">Pseudomonas nitroreducens</name>
    <dbReference type="NCBI Taxonomy" id="46680"/>
    <lineage>
        <taxon>Bacteria</taxon>
        <taxon>Pseudomonadati</taxon>
        <taxon>Pseudomonadota</taxon>
        <taxon>Gammaproteobacteria</taxon>
        <taxon>Pseudomonadales</taxon>
        <taxon>Pseudomonadaceae</taxon>
        <taxon>Pseudomonas</taxon>
    </lineage>
</organism>
<evidence type="ECO:0000313" key="3">
    <source>
        <dbReference type="EMBL" id="TLP78102.1"/>
    </source>
</evidence>
<dbReference type="EMBL" id="VASG01000001">
    <property type="protein sequence ID" value="TLP78102.1"/>
    <property type="molecule type" value="Genomic_DNA"/>
</dbReference>
<dbReference type="InterPro" id="IPR027417">
    <property type="entry name" value="P-loop_NTPase"/>
</dbReference>
<reference evidence="4" key="2">
    <citation type="submission" date="2019-06" db="EMBL/GenBank/DDBJ databases">
        <title>AzeR, a transcriptional regulator that responds to azelaic acid in Pseudomonas nitroreducens.</title>
        <authorList>
            <person name="Bez C."/>
            <person name="Javvadi S.G."/>
            <person name="Bertani I."/>
            <person name="Devescovi G."/>
            <person name="Studholme D.J."/>
            <person name="Geller A."/>
            <person name="Levy A."/>
            <person name="Venturi V."/>
        </authorList>
    </citation>
    <scope>NUCLEOTIDE SEQUENCE [LARGE SCALE GENOMIC DNA]</scope>
    <source>
        <strain evidence="4">DSM 9128</strain>
    </source>
</reference>
<dbReference type="AlphaFoldDB" id="A0A5R9AH77"/>
<dbReference type="SUPFAM" id="SSF52540">
    <property type="entry name" value="P-loop containing nucleoside triphosphate hydrolases"/>
    <property type="match status" value="1"/>
</dbReference>
<sequence length="1212" mass="139845">MRKITTAFLKYRFPRRLESEEETLITEEFYDLAPVNTADPDGTYTKALEFAMRNKSIRNIAVTGPYGSGKTSIIKTYETNSNYKFLNISLATFSDPNSGSIPESDIESTAKIERSILQQMLYGADSKTLPYSRFKRISKPHWLKLNSVLLAGWLGLCAALYKKHDDLSLSGSLKDIDWLWTSIVAICFIYFSWAITRALQASHSLSVKKLSLQNGEVELDGIPESSILNKYLDEIIYFFEENHYDLVVFEDLDRFGEPEIFIKLREINKIINDKKNNNTLGIKNQRQPLKFAYAIKDDMFLNKDRAKFFDFIIPVIPIVNSSNSREMLKKCITRPNSISSIDDKFIGEVSLYLDDLRLIKNISNEFLIYEKKINAEKLNRNKLLAAILYKNTYPKDFEGLHYGKGFLYEIVKKRTDLIFELSQRADIKIEELKKEITNIESEQLNESSELVKLFWGHLASTNPSAAIIGIYHEGATISPEQLLDWKTFERIFNESKITLIVRQQYDTTERRYNISKSFRELEEDCTPNASFKERFKRIQDKNIDKRLELQEKIEKLKEQKIEISRRQLRDLLRDSDFATDAWEAEFEMKDPRLLLYLVRNGHLDETYHSYISIFHEGRISRNDWEFILSIRDFKPLAPSIPLDNPEEVVSEMRKEDFGTRYVFNANLIDHLVAARDRHNEKLRSFIELISKDISSADEFFQTYWIIGKNIETLTQLISSHWPQYATSAIEGELAVKHIAYVLANVEPTYISSKMNEKSKITSFISSNAALIFNENIPFKRDFTALDLINTKIKSIPEISKLDKLLDYAHSKNLYEINPDNLNFLLSRFPASQESDETPSINTAHYSYILEIGSSHLKEYIYKKINTYLENIALPLSSNTKETQEAVLDVANNVNADEDLVIEFILKQDYIAETFDNIPPQYWGDILTHKKVKATWSNILNYHSNEVFDDEKLNELLSDRHLAESLSLDKIPNLDGNEEKRKSLCFFIITNETIDIENYKLLCKSVPYMYQYAPENISEDRTSILINLGAILLTTKSFEQFSKTPSLIVKLLTRKIGTYLSSPGEFPISSDIKASLINSPIAASEKLKIITTTEQTEIEQSNSLAQSIAKAIAHEQFPEKSIAIQVVSHCIKLANTSIKLEMLYKYAKTLPIGDITTTLSSLPDPYFSITERGKRPKLQKNPRNIEFAETLASRRIISSWKQDGELIRINTFR</sequence>
<dbReference type="InterPro" id="IPR048428">
    <property type="entry name" value="YobI-NTPase"/>
</dbReference>
<dbReference type="Pfam" id="PF20693">
    <property type="entry name" value="YobI-ATPase"/>
    <property type="match status" value="1"/>
</dbReference>
<feature type="domain" description="YobI-like P-loop NTPase" evidence="2">
    <location>
        <begin position="44"/>
        <end position="408"/>
    </location>
</feature>
<gene>
    <name evidence="3" type="ORF">FEA48_02600</name>
</gene>